<organism evidence="1 2">
    <name type="scientific">Haloferax elongans ATCC BAA-1513</name>
    <dbReference type="NCBI Taxonomy" id="1230453"/>
    <lineage>
        <taxon>Archaea</taxon>
        <taxon>Methanobacteriati</taxon>
        <taxon>Methanobacteriota</taxon>
        <taxon>Stenosarchaea group</taxon>
        <taxon>Halobacteria</taxon>
        <taxon>Halobacteriales</taxon>
        <taxon>Haloferacaceae</taxon>
        <taxon>Haloferax</taxon>
    </lineage>
</organism>
<dbReference type="AlphaFoldDB" id="M0HYL4"/>
<protein>
    <submittedName>
        <fullName evidence="1">Putative transposase</fullName>
    </submittedName>
</protein>
<dbReference type="Proteomes" id="UP000011612">
    <property type="component" value="Unassembled WGS sequence"/>
</dbReference>
<evidence type="ECO:0000313" key="1">
    <source>
        <dbReference type="EMBL" id="ELZ88823.1"/>
    </source>
</evidence>
<keyword evidence="2" id="KW-1185">Reference proteome</keyword>
<dbReference type="PANTHER" id="PTHR39967:SF1">
    <property type="entry name" value="ISH14-TYPE TRANSPOSASE HSIRS44"/>
    <property type="match status" value="1"/>
</dbReference>
<name>M0HYL4_HALEO</name>
<proteinExistence type="predicted"/>
<gene>
    <name evidence="1" type="ORF">C453_01130</name>
</gene>
<sequence length="63" mass="6815">MDAAIDLETKLIVDVKLFGRHGTDPAAAFLHRLSENHDLSDAVSLVDGDVYQTAFSSRIGRSA</sequence>
<accession>M0HYL4</accession>
<reference evidence="1 2" key="1">
    <citation type="journal article" date="2014" name="PLoS Genet.">
        <title>Phylogenetically driven sequencing of extremely halophilic archaea reveals strategies for static and dynamic osmo-response.</title>
        <authorList>
            <person name="Becker E.A."/>
            <person name="Seitzer P.M."/>
            <person name="Tritt A."/>
            <person name="Larsen D."/>
            <person name="Krusor M."/>
            <person name="Yao A.I."/>
            <person name="Wu D."/>
            <person name="Madern D."/>
            <person name="Eisen J.A."/>
            <person name="Darling A.E."/>
            <person name="Facciotti M.T."/>
        </authorList>
    </citation>
    <scope>NUCLEOTIDE SEQUENCE [LARGE SCALE GENOMIC DNA]</scope>
    <source>
        <strain evidence="1 2">ATCC BAA-1513</strain>
    </source>
</reference>
<comment type="caution">
    <text evidence="1">The sequence shown here is derived from an EMBL/GenBank/DDBJ whole genome shotgun (WGS) entry which is preliminary data.</text>
</comment>
<evidence type="ECO:0000313" key="2">
    <source>
        <dbReference type="Proteomes" id="UP000011612"/>
    </source>
</evidence>
<dbReference type="EMBL" id="AOLK01000005">
    <property type="protein sequence ID" value="ELZ88823.1"/>
    <property type="molecule type" value="Genomic_DNA"/>
</dbReference>
<dbReference type="PANTHER" id="PTHR39967">
    <property type="match status" value="1"/>
</dbReference>